<sequence>MAVPVLRGRADPGRHPAPVHRPLRGLGTAARRGGALLRHGRGVTGDHREPAARDLARGHRLPGPAGDRGPRGRRARGRPRCGAGGGLRSGGARHRDPRRGRAGTALRRQYARRGAVPRAVPHAGLFPAARRHGGLRGRRELVGHWRSRLSAGRRAADHRPPQGPDHHSRGQLLPLRFRTGRADRARCPAGRGGGGRKPHGRRAFRRSAPDRGNRSGHRRAGRAATGDPIRRQLPHRRAGRRGASGAAARAAQDHQRQDPARGRPRAVRRHRGDTVTALLARDTGRRLPGPSSRHPLGAYLDYRRDPLTLFYEQAYAHGGSVRIRLAHEQLYLLVDPDHIRQVMMTNADNYRKGISYTSLHHLLGPGLLVSEGELWQRQRALIKPVFHRRHVLDEVPLMVECGQRMAARLDRHADTGEIVDLVPEVLGFAADVVCRAVLGADVDDVLPQIEDDVRHGVGWVMRHMAAPVPLPPSVPTPANRAFGQALSRLHRVVDEVIAGHRTGSGSLLDRLSSARDDDGHAMDDTQLRHEVLTFLLAGHETTGGAIAWAVYELCRNRTVLRDVVDEIDGRLAGGPPTADDLTALDLTGRALDEAMRLHPPAWAFSRTPVAADSFDRFDLPAGSIVVISPFVNQRLPQFWSAPLVFDPDRFLPAAARDRSPFHYFPFGWGPHLCVGRHLALIEARAGLAMLLSRYDIELAGGLRVRENPQISNLPDPVLVRLRRRTNGGDL</sequence>
<dbReference type="Pfam" id="PF00067">
    <property type="entry name" value="p450"/>
    <property type="match status" value="1"/>
</dbReference>
<evidence type="ECO:0000256" key="6">
    <source>
        <dbReference type="ARBA" id="ARBA00023033"/>
    </source>
</evidence>
<gene>
    <name evidence="9" type="ORF">FOH10_13490</name>
</gene>
<feature type="compositionally biased region" description="Low complexity" evidence="8">
    <location>
        <begin position="24"/>
        <end position="37"/>
    </location>
</feature>
<reference evidence="9 10" key="1">
    <citation type="submission" date="2019-07" db="EMBL/GenBank/DDBJ databases">
        <title>Complete Genome Sequence and Methylome Analysis of Nocardia otitidis-caviarum NEB252.</title>
        <authorList>
            <person name="Fomenkov A."/>
            <person name="Anton B.P."/>
            <person name="Vincze T."/>
            <person name="Roberts R.J."/>
        </authorList>
    </citation>
    <scope>NUCLEOTIDE SEQUENCE [LARGE SCALE GENOMIC DNA]</scope>
    <source>
        <strain evidence="9 10">NEB252</strain>
    </source>
</reference>
<dbReference type="Gene3D" id="1.10.630.10">
    <property type="entry name" value="Cytochrome P450"/>
    <property type="match status" value="1"/>
</dbReference>
<evidence type="ECO:0000256" key="3">
    <source>
        <dbReference type="ARBA" id="ARBA00022723"/>
    </source>
</evidence>
<dbReference type="PRINTS" id="PR00385">
    <property type="entry name" value="P450"/>
</dbReference>
<dbReference type="AlphaFoldDB" id="A0A516NKY2"/>
<dbReference type="Proteomes" id="UP000317039">
    <property type="component" value="Chromosome"/>
</dbReference>
<feature type="compositionally biased region" description="Basic and acidic residues" evidence="8">
    <location>
        <begin position="44"/>
        <end position="57"/>
    </location>
</feature>
<feature type="compositionally biased region" description="Basic and acidic residues" evidence="8">
    <location>
        <begin position="251"/>
        <end position="261"/>
    </location>
</feature>
<keyword evidence="5 7" id="KW-0408">Iron</keyword>
<dbReference type="PANTHER" id="PTHR24291:SF50">
    <property type="entry name" value="BIFUNCTIONAL ALBAFLAVENONE MONOOXYGENASE_TERPENE SYNTHASE"/>
    <property type="match status" value="1"/>
</dbReference>
<dbReference type="PROSITE" id="PS00086">
    <property type="entry name" value="CYTOCHROME_P450"/>
    <property type="match status" value="1"/>
</dbReference>
<evidence type="ECO:0000256" key="1">
    <source>
        <dbReference type="ARBA" id="ARBA00010617"/>
    </source>
</evidence>
<feature type="compositionally biased region" description="Basic residues" evidence="8">
    <location>
        <begin position="262"/>
        <end position="271"/>
    </location>
</feature>
<dbReference type="InterPro" id="IPR001128">
    <property type="entry name" value="Cyt_P450"/>
</dbReference>
<evidence type="ECO:0000313" key="9">
    <source>
        <dbReference type="EMBL" id="QDP79567.1"/>
    </source>
</evidence>
<evidence type="ECO:0000256" key="4">
    <source>
        <dbReference type="ARBA" id="ARBA00023002"/>
    </source>
</evidence>
<feature type="compositionally biased region" description="Basic residues" evidence="8">
    <location>
        <begin position="194"/>
        <end position="205"/>
    </location>
</feature>
<dbReference type="InterPro" id="IPR002403">
    <property type="entry name" value="Cyt_P450_E_grp-IV"/>
</dbReference>
<keyword evidence="6" id="KW-0503">Monooxygenase</keyword>
<dbReference type="GO" id="GO:0016705">
    <property type="term" value="F:oxidoreductase activity, acting on paired donors, with incorporation or reduction of molecular oxygen"/>
    <property type="evidence" value="ECO:0007669"/>
    <property type="project" value="InterPro"/>
</dbReference>
<dbReference type="KEGG" id="nod:FOH10_13490"/>
<dbReference type="InterPro" id="IPR017972">
    <property type="entry name" value="Cyt_P450_CS"/>
</dbReference>
<dbReference type="GO" id="GO:0020037">
    <property type="term" value="F:heme binding"/>
    <property type="evidence" value="ECO:0007669"/>
    <property type="project" value="InterPro"/>
</dbReference>
<comment type="similarity">
    <text evidence="1">Belongs to the cytochrome P450 family.</text>
</comment>
<dbReference type="SUPFAM" id="SSF48264">
    <property type="entry name" value="Cytochrome P450"/>
    <property type="match status" value="1"/>
</dbReference>
<evidence type="ECO:0000256" key="8">
    <source>
        <dbReference type="SAM" id="MobiDB-lite"/>
    </source>
</evidence>
<feature type="compositionally biased region" description="Low complexity" evidence="8">
    <location>
        <begin position="241"/>
        <end position="250"/>
    </location>
</feature>
<protein>
    <submittedName>
        <fullName evidence="9">Cytochrome P450</fullName>
    </submittedName>
</protein>
<evidence type="ECO:0000256" key="5">
    <source>
        <dbReference type="ARBA" id="ARBA00023004"/>
    </source>
</evidence>
<feature type="region of interest" description="Disordered" evidence="8">
    <location>
        <begin position="1"/>
        <end position="114"/>
    </location>
</feature>
<feature type="binding site" description="axial binding residue" evidence="7">
    <location>
        <position position="673"/>
    </location>
    <ligand>
        <name>heme</name>
        <dbReference type="ChEBI" id="CHEBI:30413"/>
    </ligand>
    <ligandPart>
        <name>Fe</name>
        <dbReference type="ChEBI" id="CHEBI:18248"/>
    </ligandPart>
</feature>
<feature type="compositionally biased region" description="Basic residues" evidence="8">
    <location>
        <begin position="91"/>
        <end position="101"/>
    </location>
</feature>
<feature type="region of interest" description="Disordered" evidence="8">
    <location>
        <begin position="151"/>
        <end position="292"/>
    </location>
</feature>
<dbReference type="PANTHER" id="PTHR24291">
    <property type="entry name" value="CYTOCHROME P450 FAMILY 4"/>
    <property type="match status" value="1"/>
</dbReference>
<evidence type="ECO:0000256" key="2">
    <source>
        <dbReference type="ARBA" id="ARBA00022617"/>
    </source>
</evidence>
<feature type="compositionally biased region" description="Basic and acidic residues" evidence="8">
    <location>
        <begin position="154"/>
        <end position="168"/>
    </location>
</feature>
<organism evidence="9 10">
    <name type="scientific">Nocardia otitidiscaviarum</name>
    <dbReference type="NCBI Taxonomy" id="1823"/>
    <lineage>
        <taxon>Bacteria</taxon>
        <taxon>Bacillati</taxon>
        <taxon>Actinomycetota</taxon>
        <taxon>Actinomycetes</taxon>
        <taxon>Mycobacteriales</taxon>
        <taxon>Nocardiaceae</taxon>
        <taxon>Nocardia</taxon>
    </lineage>
</organism>
<dbReference type="InterPro" id="IPR036396">
    <property type="entry name" value="Cyt_P450_sf"/>
</dbReference>
<comment type="cofactor">
    <cofactor evidence="7">
        <name>heme</name>
        <dbReference type="ChEBI" id="CHEBI:30413"/>
    </cofactor>
</comment>
<dbReference type="GO" id="GO:0005506">
    <property type="term" value="F:iron ion binding"/>
    <property type="evidence" value="ECO:0007669"/>
    <property type="project" value="InterPro"/>
</dbReference>
<proteinExistence type="inferred from homology"/>
<evidence type="ECO:0000313" key="10">
    <source>
        <dbReference type="Proteomes" id="UP000317039"/>
    </source>
</evidence>
<evidence type="ECO:0000256" key="7">
    <source>
        <dbReference type="PIRSR" id="PIRSR602403-1"/>
    </source>
</evidence>
<name>A0A516NKY2_9NOCA</name>
<dbReference type="InterPro" id="IPR050196">
    <property type="entry name" value="Cytochrome_P450_Monoox"/>
</dbReference>
<dbReference type="EMBL" id="CP041695">
    <property type="protein sequence ID" value="QDP79567.1"/>
    <property type="molecule type" value="Genomic_DNA"/>
</dbReference>
<dbReference type="GO" id="GO:0004497">
    <property type="term" value="F:monooxygenase activity"/>
    <property type="evidence" value="ECO:0007669"/>
    <property type="project" value="UniProtKB-KW"/>
</dbReference>
<keyword evidence="3 7" id="KW-0479">Metal-binding</keyword>
<keyword evidence="4" id="KW-0560">Oxidoreductase</keyword>
<accession>A0A516NKY2</accession>
<dbReference type="PRINTS" id="PR00465">
    <property type="entry name" value="EP450IV"/>
</dbReference>
<keyword evidence="2 7" id="KW-0349">Heme</keyword>